<name>A0A563F2Q8_9PSEU</name>
<evidence type="ECO:0000313" key="1">
    <source>
        <dbReference type="EMBL" id="TWP54266.1"/>
    </source>
</evidence>
<organism evidence="1 2">
    <name type="scientific">Lentzea tibetensis</name>
    <dbReference type="NCBI Taxonomy" id="2591470"/>
    <lineage>
        <taxon>Bacteria</taxon>
        <taxon>Bacillati</taxon>
        <taxon>Actinomycetota</taxon>
        <taxon>Actinomycetes</taxon>
        <taxon>Pseudonocardiales</taxon>
        <taxon>Pseudonocardiaceae</taxon>
        <taxon>Lentzea</taxon>
    </lineage>
</organism>
<evidence type="ECO:0000313" key="2">
    <source>
        <dbReference type="Proteomes" id="UP000316639"/>
    </source>
</evidence>
<proteinExistence type="predicted"/>
<comment type="caution">
    <text evidence="1">The sequence shown here is derived from an EMBL/GenBank/DDBJ whole genome shotgun (WGS) entry which is preliminary data.</text>
</comment>
<accession>A0A563F2Q8</accession>
<sequence length="340" mass="35408">MTVGFSGDPEASWSILLEADLDEAPDPAAVAARMSGASVSFPNIGPAPSVVAPSTWDETRAGFADSRYTEGDPLVRVALAHKRLMIAAHHGAVDGLGLVALLGIALGEPVSSSATGVAQRAPDRSYLLNAADRLREAVFTPPTRVQPTRSGHETGDHLVSRELRRTKLGSTRLTAAALHATRAWNAAHGAAHDRVVAAIGASWRGGADPLPEAASALLRLRMPVGADENAVRVLLANAAPEAGFPSAQNLVARLGMRLLAPRLGSTFLASNLGVVKAGVRAVRFYPSASGRSGVAFGVVTTGEFTTVTLRARRRDFGADAAAELLDLLCDRAVVEDGTPR</sequence>
<dbReference type="AlphaFoldDB" id="A0A563F2Q8"/>
<dbReference type="RefSeq" id="WP_146349049.1">
    <property type="nucleotide sequence ID" value="NZ_VOBR01000001.1"/>
</dbReference>
<gene>
    <name evidence="1" type="ORF">FKR81_01540</name>
</gene>
<dbReference type="Proteomes" id="UP000316639">
    <property type="component" value="Unassembled WGS sequence"/>
</dbReference>
<reference evidence="1 2" key="1">
    <citation type="submission" date="2019-07" db="EMBL/GenBank/DDBJ databases">
        <title>Lentzea xizangensis sp. nov., isolated from Qinghai-Tibetan Plateau Soils.</title>
        <authorList>
            <person name="Huang J."/>
        </authorList>
    </citation>
    <scope>NUCLEOTIDE SEQUENCE [LARGE SCALE GENOMIC DNA]</scope>
    <source>
        <strain evidence="1 2">FXJ1.1311</strain>
    </source>
</reference>
<evidence type="ECO:0008006" key="3">
    <source>
        <dbReference type="Google" id="ProtNLM"/>
    </source>
</evidence>
<dbReference type="EMBL" id="VOBR01000001">
    <property type="protein sequence ID" value="TWP54266.1"/>
    <property type="molecule type" value="Genomic_DNA"/>
</dbReference>
<keyword evidence="2" id="KW-1185">Reference proteome</keyword>
<dbReference type="OrthoDB" id="3613699at2"/>
<protein>
    <recommendedName>
        <fullName evidence="3">Condensation domain-containing protein</fullName>
    </recommendedName>
</protein>